<evidence type="ECO:0000256" key="4">
    <source>
        <dbReference type="ARBA" id="ARBA00023098"/>
    </source>
</evidence>
<gene>
    <name evidence="8" type="ORF">GBAR_LOCUS13118</name>
</gene>
<dbReference type="GO" id="GO:0016836">
    <property type="term" value="F:hydro-lyase activity"/>
    <property type="evidence" value="ECO:0007669"/>
    <property type="project" value="TreeGrafter"/>
</dbReference>
<dbReference type="InterPro" id="IPR029045">
    <property type="entry name" value="ClpP/crotonase-like_dom_sf"/>
</dbReference>
<dbReference type="EMBL" id="CASHTH010001945">
    <property type="protein sequence ID" value="CAI8022306.1"/>
    <property type="molecule type" value="Genomic_DNA"/>
</dbReference>
<dbReference type="NCBIfam" id="NF006008">
    <property type="entry name" value="PRK08139.1"/>
    <property type="match status" value="1"/>
</dbReference>
<evidence type="ECO:0000313" key="9">
    <source>
        <dbReference type="Proteomes" id="UP001174909"/>
    </source>
</evidence>
<dbReference type="SUPFAM" id="SSF52096">
    <property type="entry name" value="ClpP/crotonase"/>
    <property type="match status" value="1"/>
</dbReference>
<dbReference type="InterPro" id="IPR014748">
    <property type="entry name" value="Enoyl-CoA_hydra_C"/>
</dbReference>
<reference evidence="8" key="1">
    <citation type="submission" date="2023-03" db="EMBL/GenBank/DDBJ databases">
        <authorList>
            <person name="Steffen K."/>
            <person name="Cardenas P."/>
        </authorList>
    </citation>
    <scope>NUCLEOTIDE SEQUENCE</scope>
</reference>
<keyword evidence="3" id="KW-0809">Transit peptide</keyword>
<dbReference type="InterPro" id="IPR001753">
    <property type="entry name" value="Enoyl-CoA_hydra/iso"/>
</dbReference>
<keyword evidence="2" id="KW-0276">Fatty acid metabolism</keyword>
<protein>
    <recommendedName>
        <fullName evidence="7">Enoyl-CoA hydratase domain-containing protein 3, mitochondrial</fullName>
    </recommendedName>
</protein>
<dbReference type="CDD" id="cd06558">
    <property type="entry name" value="crotonase-like"/>
    <property type="match status" value="1"/>
</dbReference>
<comment type="subcellular location">
    <subcellularLocation>
        <location evidence="1">Mitochondrion</location>
    </subcellularLocation>
</comment>
<evidence type="ECO:0000256" key="6">
    <source>
        <dbReference type="ARBA" id="ARBA00037410"/>
    </source>
</evidence>
<organism evidence="8 9">
    <name type="scientific">Geodia barretti</name>
    <name type="common">Barrett's horny sponge</name>
    <dbReference type="NCBI Taxonomy" id="519541"/>
    <lineage>
        <taxon>Eukaryota</taxon>
        <taxon>Metazoa</taxon>
        <taxon>Porifera</taxon>
        <taxon>Demospongiae</taxon>
        <taxon>Heteroscleromorpha</taxon>
        <taxon>Tetractinellida</taxon>
        <taxon>Astrophorina</taxon>
        <taxon>Geodiidae</taxon>
        <taxon>Geodia</taxon>
    </lineage>
</organism>
<comment type="caution">
    <text evidence="8">The sequence shown here is derived from an EMBL/GenBank/DDBJ whole genome shotgun (WGS) entry which is preliminary data.</text>
</comment>
<sequence length="242" mass="25988">MRWPEKRNALSVTMMDRLSAALREAAGEEGARAIVLAGAGPAFSAGHYLPEMVGASPEEQRQVFLACSALMETIRVLPLPVIAEVRGIATAAGCQLVAACDLAVAAETARFATPGVRIGLFCSTPMVPVSRAVGRKRAMEMLLTGDFVDAPTALDWGLVNRVVPEDRLEAESQTFVERIAEASPFVVALGKRAFHRQAGLSVEDAYAQMSEVMCGNAVEPDAQEGMRAFLEKRRPRWTQGAS</sequence>
<name>A0AA35S506_GEOBA</name>
<dbReference type="GO" id="GO:0006631">
    <property type="term" value="P:fatty acid metabolic process"/>
    <property type="evidence" value="ECO:0007669"/>
    <property type="project" value="UniProtKB-KW"/>
</dbReference>
<proteinExistence type="predicted"/>
<dbReference type="Pfam" id="PF00378">
    <property type="entry name" value="ECH_1"/>
    <property type="match status" value="1"/>
</dbReference>
<dbReference type="Proteomes" id="UP001174909">
    <property type="component" value="Unassembled WGS sequence"/>
</dbReference>
<evidence type="ECO:0000256" key="7">
    <source>
        <dbReference type="ARBA" id="ARBA00040545"/>
    </source>
</evidence>
<dbReference type="GO" id="GO:0005739">
    <property type="term" value="C:mitochondrion"/>
    <property type="evidence" value="ECO:0007669"/>
    <property type="project" value="UniProtKB-SubCell"/>
</dbReference>
<evidence type="ECO:0000256" key="2">
    <source>
        <dbReference type="ARBA" id="ARBA00022832"/>
    </source>
</evidence>
<dbReference type="AlphaFoldDB" id="A0AA35S506"/>
<dbReference type="InterPro" id="IPR052377">
    <property type="entry name" value="Mitochondrial_ECH-domain"/>
</dbReference>
<dbReference type="PANTHER" id="PTHR43602">
    <property type="match status" value="1"/>
</dbReference>
<evidence type="ECO:0000313" key="8">
    <source>
        <dbReference type="EMBL" id="CAI8022306.1"/>
    </source>
</evidence>
<evidence type="ECO:0000256" key="1">
    <source>
        <dbReference type="ARBA" id="ARBA00004173"/>
    </source>
</evidence>
<accession>A0AA35S506</accession>
<keyword evidence="9" id="KW-1185">Reference proteome</keyword>
<evidence type="ECO:0000256" key="3">
    <source>
        <dbReference type="ARBA" id="ARBA00022946"/>
    </source>
</evidence>
<keyword evidence="4" id="KW-0443">Lipid metabolism</keyword>
<dbReference type="PANTHER" id="PTHR43602:SF1">
    <property type="entry name" value="ENOYL-COA HYDRATASE DOMAIN-CONTAINING PROTEIN 3, MITOCHONDRIAL"/>
    <property type="match status" value="1"/>
</dbReference>
<dbReference type="Gene3D" id="1.10.12.10">
    <property type="entry name" value="Lyase 2-enoyl-coa Hydratase, Chain A, domain 2"/>
    <property type="match status" value="1"/>
</dbReference>
<evidence type="ECO:0000256" key="5">
    <source>
        <dbReference type="ARBA" id="ARBA00023128"/>
    </source>
</evidence>
<dbReference type="Gene3D" id="3.90.226.10">
    <property type="entry name" value="2-enoyl-CoA Hydratase, Chain A, domain 1"/>
    <property type="match status" value="1"/>
</dbReference>
<comment type="function">
    <text evidence="6">May play a role in fatty acid biosynthesis and insulin sensitivity.</text>
</comment>
<keyword evidence="5" id="KW-0496">Mitochondrion</keyword>